<gene>
    <name evidence="2" type="ORF">FB567DRAFT_550129</name>
</gene>
<dbReference type="EMBL" id="JAGMVJ010000012">
    <property type="protein sequence ID" value="KAH7084096.1"/>
    <property type="molecule type" value="Genomic_DNA"/>
</dbReference>
<dbReference type="AlphaFoldDB" id="A0A8K0VXF2"/>
<dbReference type="Gene3D" id="3.50.50.60">
    <property type="entry name" value="FAD/NAD(P)-binding domain"/>
    <property type="match status" value="1"/>
</dbReference>
<evidence type="ECO:0000313" key="2">
    <source>
        <dbReference type="EMBL" id="KAH7084096.1"/>
    </source>
</evidence>
<evidence type="ECO:0000256" key="1">
    <source>
        <dbReference type="ARBA" id="ARBA00010139"/>
    </source>
</evidence>
<comment type="caution">
    <text evidence="2">The sequence shown here is derived from an EMBL/GenBank/DDBJ whole genome shotgun (WGS) entry which is preliminary data.</text>
</comment>
<dbReference type="PANTHER" id="PTHR42877:SF7">
    <property type="entry name" value="FLAVIN-BINDING MONOOXYGENASE-RELATED"/>
    <property type="match status" value="1"/>
</dbReference>
<proteinExistence type="inferred from homology"/>
<accession>A0A8K0VXF2</accession>
<evidence type="ECO:0000313" key="3">
    <source>
        <dbReference type="Proteomes" id="UP000813461"/>
    </source>
</evidence>
<protein>
    <recommendedName>
        <fullName evidence="4">Flavin-containing monooxygenase</fullName>
    </recommendedName>
</protein>
<dbReference type="OrthoDB" id="74360at2759"/>
<organism evidence="2 3">
    <name type="scientific">Paraphoma chrysanthemicola</name>
    <dbReference type="NCBI Taxonomy" id="798071"/>
    <lineage>
        <taxon>Eukaryota</taxon>
        <taxon>Fungi</taxon>
        <taxon>Dikarya</taxon>
        <taxon>Ascomycota</taxon>
        <taxon>Pezizomycotina</taxon>
        <taxon>Dothideomycetes</taxon>
        <taxon>Pleosporomycetidae</taxon>
        <taxon>Pleosporales</taxon>
        <taxon>Pleosporineae</taxon>
        <taxon>Phaeosphaeriaceae</taxon>
        <taxon>Paraphoma</taxon>
    </lineage>
</organism>
<dbReference type="SUPFAM" id="SSF51905">
    <property type="entry name" value="FAD/NAD(P)-binding domain"/>
    <property type="match status" value="1"/>
</dbReference>
<reference evidence="2" key="1">
    <citation type="journal article" date="2021" name="Nat. Commun.">
        <title>Genetic determinants of endophytism in the Arabidopsis root mycobiome.</title>
        <authorList>
            <person name="Mesny F."/>
            <person name="Miyauchi S."/>
            <person name="Thiergart T."/>
            <person name="Pickel B."/>
            <person name="Atanasova L."/>
            <person name="Karlsson M."/>
            <person name="Huettel B."/>
            <person name="Barry K.W."/>
            <person name="Haridas S."/>
            <person name="Chen C."/>
            <person name="Bauer D."/>
            <person name="Andreopoulos W."/>
            <person name="Pangilinan J."/>
            <person name="LaButti K."/>
            <person name="Riley R."/>
            <person name="Lipzen A."/>
            <person name="Clum A."/>
            <person name="Drula E."/>
            <person name="Henrissat B."/>
            <person name="Kohler A."/>
            <person name="Grigoriev I.V."/>
            <person name="Martin F.M."/>
            <person name="Hacquard S."/>
        </authorList>
    </citation>
    <scope>NUCLEOTIDE SEQUENCE</scope>
    <source>
        <strain evidence="2">MPI-SDFR-AT-0120</strain>
    </source>
</reference>
<dbReference type="PANTHER" id="PTHR42877">
    <property type="entry name" value="L-ORNITHINE N(5)-MONOOXYGENASE-RELATED"/>
    <property type="match status" value="1"/>
</dbReference>
<dbReference type="InterPro" id="IPR051209">
    <property type="entry name" value="FAD-bind_Monooxygenase_sf"/>
</dbReference>
<evidence type="ECO:0008006" key="4">
    <source>
        <dbReference type="Google" id="ProtNLM"/>
    </source>
</evidence>
<dbReference type="Pfam" id="PF13450">
    <property type="entry name" value="NAD_binding_8"/>
    <property type="match status" value="1"/>
</dbReference>
<dbReference type="InterPro" id="IPR036188">
    <property type="entry name" value="FAD/NAD-bd_sf"/>
</dbReference>
<name>A0A8K0VXF2_9PLEO</name>
<comment type="similarity">
    <text evidence="1">Belongs to the FAD-binding monooxygenase family.</text>
</comment>
<sequence>MQYFSGSNRPQAASSPQPVKRFASVTLSAGEYGALSGFAGDLTNESKFESQPQIAVPQERRKKVVIVGGGINGIQQASILLQDGSVRLDDIQIFDTLDDNGGVWQKNKYPGCACDVPAMIYTTSYNINKEYTHFYAKRAEIQEYYAKFAHEYHLHRST</sequence>
<dbReference type="Proteomes" id="UP000813461">
    <property type="component" value="Unassembled WGS sequence"/>
</dbReference>
<keyword evidence="3" id="KW-1185">Reference proteome</keyword>